<evidence type="ECO:0000259" key="6">
    <source>
        <dbReference type="PROSITE" id="PS50157"/>
    </source>
</evidence>
<dbReference type="SUPFAM" id="SSF51430">
    <property type="entry name" value="NAD(P)-linked oxidoreductase"/>
    <property type="match status" value="1"/>
</dbReference>
<evidence type="ECO:0000256" key="3">
    <source>
        <dbReference type="ARBA" id="ARBA00023002"/>
    </source>
</evidence>
<keyword evidence="4" id="KW-0862">Zinc</keyword>
<dbReference type="PROSITE" id="PS00063">
    <property type="entry name" value="ALDOKETO_REDUCTASE_3"/>
    <property type="match status" value="1"/>
</dbReference>
<sequence length="1125" mass="129253">MELSTLSKSVFRCKNGFSIPAVGLGTYKLNGRVGIDAMKHAIKTGYKLLDTAFIYKNEAEVGEAIAESIKEGVLKKDIFVTSKLHSGFHKPSKILPAIRHSLNLMKSDYFDLYIIHAPWGMKAAENEAGADFPFETAKDETGKDVFDDYPLLDVWAQLEKAVDEGLVRNIGLSNFDDDQTREIISNCRIKPVNNQIELHPWLDQPESVKFLLNNDISVTSFMSLGRIERTLDQSGKTLVDETIIKQIAKNHEKTPAQVLLRYQLQRGVLVIPKSATPSRIEENAKLFDFSLSDEEIAQIAQLNKPLRKRLKKDPVISKIDGHRRTSQSSGSQNLFIKLKHKKFTSSQLIIFVFFQNRIGTRSKSRMDLESFQESETTESELNTCYIEELPDNPSTSETFDKSFHINNHQNNDNLVYEDVEVETPKQSTLTSLVEYRRNEPEQLGPYFCGLCASFIENPKCPMDLRLGSIMSDQQLAVYADYLDHLKAHVLSILFPEGAATEEYTEELVSLICHYFHKNNLKRQELLRETKELFLKYIPKTCTWRRTILARESLPLVTGDCCGYEFDSLDVDDFLRHTYFHAHQTRIEECGVRLIKRHQILEKFANTAGIPTCLARQLDPLAQYASMDKFGGLCKWVIPREGVEPCSYFSFVPEFLARHMHDEVDCYWSPLLWKKDQMIGCNWEGCDFIVDTNSKGAKTMNRLKAHVCTHLVLKNIACPYCCDRLSTGKRLEDHFARQYPKDGTHSCDVCGKLFPTKVLLRDHLTNHNRKFACPVDGCKHMARNFRAVATHLQYVHSDERKFGPCPFCEKYFKTLKDYKAHVVTHNKSGEFKCTNAGCDFVTTTLKKLRYHERFQHKKTEVGESVKGYKCHICHDKVFTRGFKLSQHFRKDHKEEDPRFADPKEGTKRHRFQYLLQPDGFYMLDNSSQAENYQDIHMPDLERKEMYTIPAKTDLFIKDYQQDFGMKSKTIYECPHCKVMFRKKKTLDAHIEQCDIRPGSQFLAIVGSMETRIQHLSAELQAEVELKTQKRKAEETAQEQSSKKPFAESLPSTSKAIQYMKPSATSITDQTNPQTSSIAQVDSKLKIPSEGQFIHLDGKFYYQLNDKETGKPLLFQISEDSVPSLEN</sequence>
<dbReference type="PROSITE" id="PS00028">
    <property type="entry name" value="ZINC_FINGER_C2H2_1"/>
    <property type="match status" value="2"/>
</dbReference>
<evidence type="ECO:0000256" key="5">
    <source>
        <dbReference type="SAM" id="MobiDB-lite"/>
    </source>
</evidence>
<accession>A0ABN7ST47</accession>
<dbReference type="Pfam" id="PF00248">
    <property type="entry name" value="Aldo_ket_red"/>
    <property type="match status" value="1"/>
</dbReference>
<dbReference type="Gene3D" id="3.20.20.100">
    <property type="entry name" value="NADP-dependent oxidoreductase domain"/>
    <property type="match status" value="1"/>
</dbReference>
<keyword evidence="2" id="KW-0521">NADP</keyword>
<dbReference type="PRINTS" id="PR00069">
    <property type="entry name" value="ALDKETRDTASE"/>
</dbReference>
<comment type="similarity">
    <text evidence="1">Belongs to the aldo/keto reductase family.</text>
</comment>
<dbReference type="PROSITE" id="PS50157">
    <property type="entry name" value="ZINC_FINGER_C2H2_2"/>
    <property type="match status" value="2"/>
</dbReference>
<evidence type="ECO:0000313" key="7">
    <source>
        <dbReference type="EMBL" id="CAG5106989.1"/>
    </source>
</evidence>
<evidence type="ECO:0000256" key="1">
    <source>
        <dbReference type="ARBA" id="ARBA00007905"/>
    </source>
</evidence>
<dbReference type="InterPro" id="IPR023210">
    <property type="entry name" value="NADP_OxRdtase_dom"/>
</dbReference>
<dbReference type="PROSITE" id="PS00062">
    <property type="entry name" value="ALDOKETO_REDUCTASE_2"/>
    <property type="match status" value="1"/>
</dbReference>
<dbReference type="EMBL" id="OU015566">
    <property type="protein sequence ID" value="CAG5106989.1"/>
    <property type="molecule type" value="Genomic_DNA"/>
</dbReference>
<dbReference type="InterPro" id="IPR036812">
    <property type="entry name" value="NAD(P)_OxRdtase_dom_sf"/>
</dbReference>
<dbReference type="PANTHER" id="PTHR43827:SF3">
    <property type="entry name" value="NADP-DEPENDENT OXIDOREDUCTASE DOMAIN-CONTAINING PROTEIN"/>
    <property type="match status" value="1"/>
</dbReference>
<organism evidence="7 8">
    <name type="scientific">Oikopleura dioica</name>
    <name type="common">Tunicate</name>
    <dbReference type="NCBI Taxonomy" id="34765"/>
    <lineage>
        <taxon>Eukaryota</taxon>
        <taxon>Metazoa</taxon>
        <taxon>Chordata</taxon>
        <taxon>Tunicata</taxon>
        <taxon>Appendicularia</taxon>
        <taxon>Copelata</taxon>
        <taxon>Oikopleuridae</taxon>
        <taxon>Oikopleura</taxon>
    </lineage>
</organism>
<evidence type="ECO:0000256" key="2">
    <source>
        <dbReference type="ARBA" id="ARBA00022857"/>
    </source>
</evidence>
<keyword evidence="4" id="KW-0863">Zinc-finger</keyword>
<feature type="domain" description="C2H2-type" evidence="6">
    <location>
        <begin position="744"/>
        <end position="771"/>
    </location>
</feature>
<evidence type="ECO:0000313" key="8">
    <source>
        <dbReference type="Proteomes" id="UP001158576"/>
    </source>
</evidence>
<dbReference type="Gene3D" id="3.30.160.60">
    <property type="entry name" value="Classic Zinc Finger"/>
    <property type="match status" value="3"/>
</dbReference>
<dbReference type="PANTHER" id="PTHR43827">
    <property type="entry name" value="2,5-DIKETO-D-GLUCONIC ACID REDUCTASE"/>
    <property type="match status" value="1"/>
</dbReference>
<dbReference type="Proteomes" id="UP001158576">
    <property type="component" value="Chromosome 1"/>
</dbReference>
<name>A0ABN7ST47_OIKDI</name>
<reference evidence="7 8" key="1">
    <citation type="submission" date="2021-04" db="EMBL/GenBank/DDBJ databases">
        <authorList>
            <person name="Bliznina A."/>
        </authorList>
    </citation>
    <scope>NUCLEOTIDE SEQUENCE [LARGE SCALE GENOMIC DNA]</scope>
</reference>
<keyword evidence="8" id="KW-1185">Reference proteome</keyword>
<gene>
    <name evidence="7" type="ORF">OKIOD_LOCUS11859</name>
</gene>
<keyword evidence="4" id="KW-0479">Metal-binding</keyword>
<evidence type="ECO:0000256" key="4">
    <source>
        <dbReference type="PROSITE-ProRule" id="PRU00042"/>
    </source>
</evidence>
<feature type="compositionally biased region" description="Basic and acidic residues" evidence="5">
    <location>
        <begin position="1029"/>
        <end position="1044"/>
    </location>
</feature>
<proteinExistence type="inferred from homology"/>
<feature type="region of interest" description="Disordered" evidence="5">
    <location>
        <begin position="1029"/>
        <end position="1050"/>
    </location>
</feature>
<dbReference type="InterPro" id="IPR018170">
    <property type="entry name" value="Aldo/ket_reductase_CS"/>
</dbReference>
<feature type="domain" description="C2H2-type" evidence="6">
    <location>
        <begin position="867"/>
        <end position="896"/>
    </location>
</feature>
<dbReference type="InterPro" id="IPR020471">
    <property type="entry name" value="AKR"/>
</dbReference>
<keyword evidence="3" id="KW-0560">Oxidoreductase</keyword>
<dbReference type="InterPro" id="IPR013087">
    <property type="entry name" value="Znf_C2H2_type"/>
</dbReference>
<protein>
    <submittedName>
        <fullName evidence="7">Oidioi.mRNA.OKI2018_I69.chr1.g3094.t1.cds</fullName>
    </submittedName>
</protein>
<dbReference type="SMART" id="SM00355">
    <property type="entry name" value="ZnF_C2H2"/>
    <property type="match status" value="7"/>
</dbReference>